<keyword evidence="12" id="KW-0326">Glycosidase</keyword>
<keyword evidence="11" id="KW-0511">Multifunctional enzyme</keyword>
<evidence type="ECO:0000256" key="8">
    <source>
        <dbReference type="ARBA" id="ARBA00023125"/>
    </source>
</evidence>
<keyword evidence="10" id="KW-0456">Lyase</keyword>
<dbReference type="AlphaFoldDB" id="A0A1Q2CFT5"/>
<dbReference type="SUPFAM" id="SSF81624">
    <property type="entry name" value="N-terminal domain of MutM-like DNA repair proteins"/>
    <property type="match status" value="1"/>
</dbReference>
<keyword evidence="8" id="KW-0238">DNA-binding</keyword>
<dbReference type="STRING" id="1610493.RPIT_08965"/>
<keyword evidence="9" id="KW-0234">DNA repair</keyword>
<dbReference type="PANTHER" id="PTHR42697:SF1">
    <property type="entry name" value="ENDONUCLEASE 8"/>
    <property type="match status" value="1"/>
</dbReference>
<dbReference type="InterPro" id="IPR000214">
    <property type="entry name" value="Znf_DNA_glyclase/AP_lyase"/>
</dbReference>
<protein>
    <recommendedName>
        <fullName evidence="2">DNA-(apurinic or apyrimidinic site) lyase</fullName>
        <ecNumber evidence="2">4.2.99.18</ecNumber>
    </recommendedName>
</protein>
<dbReference type="Gene3D" id="1.10.8.50">
    <property type="match status" value="1"/>
</dbReference>
<evidence type="ECO:0000256" key="12">
    <source>
        <dbReference type="ARBA" id="ARBA00023295"/>
    </source>
</evidence>
<dbReference type="InterPro" id="IPR010979">
    <property type="entry name" value="Ribosomal_uS13-like_H2TH"/>
</dbReference>
<keyword evidence="4" id="KW-0227">DNA damage</keyword>
<evidence type="ECO:0000256" key="2">
    <source>
        <dbReference type="ARBA" id="ARBA00012720"/>
    </source>
</evidence>
<gene>
    <name evidence="13" type="ORF">RPIT_08965</name>
</gene>
<keyword evidence="5" id="KW-0863">Zinc-finger</keyword>
<dbReference type="OrthoDB" id="9800855at2"/>
<dbReference type="SMART" id="SM00898">
    <property type="entry name" value="Fapy_DNA_glyco"/>
    <property type="match status" value="1"/>
</dbReference>
<evidence type="ECO:0000256" key="9">
    <source>
        <dbReference type="ARBA" id="ARBA00023204"/>
    </source>
</evidence>
<proteinExistence type="inferred from homology"/>
<keyword evidence="13" id="KW-0540">Nuclease</keyword>
<evidence type="ECO:0000256" key="4">
    <source>
        <dbReference type="ARBA" id="ARBA00022763"/>
    </source>
</evidence>
<dbReference type="Pfam" id="PF06831">
    <property type="entry name" value="H2TH"/>
    <property type="match status" value="1"/>
</dbReference>
<dbReference type="PROSITE" id="PS51066">
    <property type="entry name" value="ZF_FPG_2"/>
    <property type="match status" value="1"/>
</dbReference>
<dbReference type="GO" id="GO:0000703">
    <property type="term" value="F:oxidized pyrimidine nucleobase lesion DNA N-glycosylase activity"/>
    <property type="evidence" value="ECO:0007669"/>
    <property type="project" value="TreeGrafter"/>
</dbReference>
<evidence type="ECO:0000256" key="3">
    <source>
        <dbReference type="ARBA" id="ARBA00022723"/>
    </source>
</evidence>
<keyword evidence="3" id="KW-0479">Metal-binding</keyword>
<dbReference type="InterPro" id="IPR035937">
    <property type="entry name" value="FPG_N"/>
</dbReference>
<evidence type="ECO:0000256" key="7">
    <source>
        <dbReference type="ARBA" id="ARBA00022833"/>
    </source>
</evidence>
<organism evidence="13 14">
    <name type="scientific">Tessaracoccus flavus</name>
    <dbReference type="NCBI Taxonomy" id="1610493"/>
    <lineage>
        <taxon>Bacteria</taxon>
        <taxon>Bacillati</taxon>
        <taxon>Actinomycetota</taxon>
        <taxon>Actinomycetes</taxon>
        <taxon>Propionibacteriales</taxon>
        <taxon>Propionibacteriaceae</taxon>
        <taxon>Tessaracoccus</taxon>
    </lineage>
</organism>
<dbReference type="Gene3D" id="3.20.190.10">
    <property type="entry name" value="MutM-like, N-terminal"/>
    <property type="match status" value="1"/>
</dbReference>
<accession>A0A1Q2CFT5</accession>
<dbReference type="InterPro" id="IPR015886">
    <property type="entry name" value="H2TH_FPG"/>
</dbReference>
<keyword evidence="14" id="KW-1185">Reference proteome</keyword>
<name>A0A1Q2CFT5_9ACTN</name>
<dbReference type="SUPFAM" id="SSF57716">
    <property type="entry name" value="Glucocorticoid receptor-like (DNA-binding domain)"/>
    <property type="match status" value="1"/>
</dbReference>
<dbReference type="EC" id="4.2.99.18" evidence="2"/>
<evidence type="ECO:0000256" key="11">
    <source>
        <dbReference type="ARBA" id="ARBA00023268"/>
    </source>
</evidence>
<dbReference type="EMBL" id="CP019605">
    <property type="protein sequence ID" value="AQP44905.1"/>
    <property type="molecule type" value="Genomic_DNA"/>
</dbReference>
<dbReference type="Proteomes" id="UP000188324">
    <property type="component" value="Chromosome"/>
</dbReference>
<evidence type="ECO:0000313" key="14">
    <source>
        <dbReference type="Proteomes" id="UP000188324"/>
    </source>
</evidence>
<keyword evidence="13" id="KW-0255">Endonuclease</keyword>
<dbReference type="SUPFAM" id="SSF46946">
    <property type="entry name" value="S13-like H2TH domain"/>
    <property type="match status" value="1"/>
</dbReference>
<keyword evidence="7" id="KW-0862">Zinc</keyword>
<dbReference type="Pfam" id="PF01149">
    <property type="entry name" value="Fapy_DNA_glyco"/>
    <property type="match status" value="1"/>
</dbReference>
<evidence type="ECO:0000256" key="5">
    <source>
        <dbReference type="ARBA" id="ARBA00022771"/>
    </source>
</evidence>
<dbReference type="RefSeq" id="WP_077342439.1">
    <property type="nucleotide sequence ID" value="NZ_CP019605.1"/>
</dbReference>
<dbReference type="PANTHER" id="PTHR42697">
    <property type="entry name" value="ENDONUCLEASE 8"/>
    <property type="match status" value="1"/>
</dbReference>
<dbReference type="GO" id="GO:0008270">
    <property type="term" value="F:zinc ion binding"/>
    <property type="evidence" value="ECO:0007669"/>
    <property type="project" value="UniProtKB-KW"/>
</dbReference>
<dbReference type="GO" id="GO:0006284">
    <property type="term" value="P:base-excision repair"/>
    <property type="evidence" value="ECO:0007669"/>
    <property type="project" value="InterPro"/>
</dbReference>
<dbReference type="SMART" id="SM01232">
    <property type="entry name" value="H2TH"/>
    <property type="match status" value="1"/>
</dbReference>
<evidence type="ECO:0000256" key="10">
    <source>
        <dbReference type="ARBA" id="ARBA00023239"/>
    </source>
</evidence>
<dbReference type="InterPro" id="IPR044090">
    <property type="entry name" value="Nei2_N"/>
</dbReference>
<dbReference type="KEGG" id="tfl:RPIT_08965"/>
<dbReference type="GO" id="GO:0003684">
    <property type="term" value="F:damaged DNA binding"/>
    <property type="evidence" value="ECO:0007669"/>
    <property type="project" value="InterPro"/>
</dbReference>
<evidence type="ECO:0000313" key="13">
    <source>
        <dbReference type="EMBL" id="AQP44905.1"/>
    </source>
</evidence>
<dbReference type="InterPro" id="IPR012319">
    <property type="entry name" value="FPG_cat"/>
</dbReference>
<reference evidence="13 14" key="1">
    <citation type="journal article" date="2016" name="Int. J. Syst. Evol. Microbiol.">
        <title>Tessaracoccus flavus sp. nov., isolated from the drainage system of a lindane-producing factory.</title>
        <authorList>
            <person name="Kumari R."/>
            <person name="Singh P."/>
            <person name="Schumann P."/>
            <person name="Lal R."/>
        </authorList>
    </citation>
    <scope>NUCLEOTIDE SEQUENCE [LARGE SCALE GENOMIC DNA]</scope>
    <source>
        <strain evidence="13 14">RP1T</strain>
    </source>
</reference>
<dbReference type="PROSITE" id="PS51068">
    <property type="entry name" value="FPG_CAT"/>
    <property type="match status" value="1"/>
</dbReference>
<sequence length="266" mass="29435">MPEGDTIWRLARRQASLVGRTIEHCELRVPRYATVDLAGTTITRVWAVGKHLLWQCEDLVLQTHLRMDGTWRVHPVGSRWTLPAHTARVVVRVSGGIELVGHDLGVVEVWPVGEMEAHIGYLGPDLLAADWATGGRDEAVQRVAADPHRTIGEALLDQRNLAGIGNEYRAEVCFLRGVHPATPVGRTDAAAAVDLAAKLMRDNLQRPARTFTGDSRPGHHTYVFGRKGRPCRRCSTTIRSGELGAEGQERIIWWCPVCQPTAIDEQ</sequence>
<dbReference type="GO" id="GO:0140078">
    <property type="term" value="F:class I DNA-(apurinic or apyrimidinic site) endonuclease activity"/>
    <property type="evidence" value="ECO:0007669"/>
    <property type="project" value="UniProtKB-EC"/>
</dbReference>
<keyword evidence="6" id="KW-0378">Hydrolase</keyword>
<evidence type="ECO:0000256" key="6">
    <source>
        <dbReference type="ARBA" id="ARBA00022801"/>
    </source>
</evidence>
<evidence type="ECO:0000256" key="1">
    <source>
        <dbReference type="ARBA" id="ARBA00009409"/>
    </source>
</evidence>
<dbReference type="CDD" id="cd08971">
    <property type="entry name" value="AcNei2_N"/>
    <property type="match status" value="1"/>
</dbReference>
<comment type="similarity">
    <text evidence="1">Belongs to the FPG family.</text>
</comment>